<dbReference type="Proteomes" id="UP000007151">
    <property type="component" value="Unassembled WGS sequence"/>
</dbReference>
<dbReference type="EMBL" id="AGBW02012593">
    <property type="protein sequence ID" value="OWR44774.1"/>
    <property type="molecule type" value="Genomic_DNA"/>
</dbReference>
<dbReference type="InParanoid" id="A0A212ETK2"/>
<keyword evidence="2" id="KW-1185">Reference proteome</keyword>
<accession>A0A212ETK2</accession>
<reference evidence="1 2" key="1">
    <citation type="journal article" date="2011" name="Cell">
        <title>The monarch butterfly genome yields insights into long-distance migration.</title>
        <authorList>
            <person name="Zhan S."/>
            <person name="Merlin C."/>
            <person name="Boore J.L."/>
            <person name="Reppert S.M."/>
        </authorList>
    </citation>
    <scope>NUCLEOTIDE SEQUENCE [LARGE SCALE GENOMIC DNA]</scope>
    <source>
        <strain evidence="1">F-2</strain>
    </source>
</reference>
<evidence type="ECO:0000313" key="1">
    <source>
        <dbReference type="EMBL" id="OWR44774.1"/>
    </source>
</evidence>
<protein>
    <submittedName>
        <fullName evidence="1">Uncharacterized protein</fullName>
    </submittedName>
</protein>
<gene>
    <name evidence="1" type="ORF">KGM_200912</name>
</gene>
<comment type="caution">
    <text evidence="1">The sequence shown here is derived from an EMBL/GenBank/DDBJ whole genome shotgun (WGS) entry which is preliminary data.</text>
</comment>
<name>A0A212ETK2_DANPL</name>
<dbReference type="KEGG" id="dpl:KGM_200912"/>
<dbReference type="AlphaFoldDB" id="A0A212ETK2"/>
<sequence length="91" mass="10473">MRESLLDTADSAPRLVLRSIFHSKKLYTTPLSVAVFLIIKISKHCCNKKTLSERQEEGKNFNMKITIAMEYSRQYCNPNNFNPYTSPVGPF</sequence>
<evidence type="ECO:0000313" key="2">
    <source>
        <dbReference type="Proteomes" id="UP000007151"/>
    </source>
</evidence>
<organism evidence="1 2">
    <name type="scientific">Danaus plexippus plexippus</name>
    <dbReference type="NCBI Taxonomy" id="278856"/>
    <lineage>
        <taxon>Eukaryota</taxon>
        <taxon>Metazoa</taxon>
        <taxon>Ecdysozoa</taxon>
        <taxon>Arthropoda</taxon>
        <taxon>Hexapoda</taxon>
        <taxon>Insecta</taxon>
        <taxon>Pterygota</taxon>
        <taxon>Neoptera</taxon>
        <taxon>Endopterygota</taxon>
        <taxon>Lepidoptera</taxon>
        <taxon>Glossata</taxon>
        <taxon>Ditrysia</taxon>
        <taxon>Papilionoidea</taxon>
        <taxon>Nymphalidae</taxon>
        <taxon>Danainae</taxon>
        <taxon>Danaini</taxon>
        <taxon>Danaina</taxon>
        <taxon>Danaus</taxon>
        <taxon>Danaus</taxon>
    </lineage>
</organism>
<proteinExistence type="predicted"/>